<dbReference type="Pfam" id="PF11396">
    <property type="entry name" value="PepSY_like"/>
    <property type="match status" value="1"/>
</dbReference>
<evidence type="ECO:0000313" key="3">
    <source>
        <dbReference type="Proteomes" id="UP000323632"/>
    </source>
</evidence>
<comment type="caution">
    <text evidence="2">The sequence shown here is derived from an EMBL/GenBank/DDBJ whole genome shotgun (WGS) entry which is preliminary data.</text>
</comment>
<dbReference type="SUPFAM" id="SSF160574">
    <property type="entry name" value="BT0923-like"/>
    <property type="match status" value="1"/>
</dbReference>
<dbReference type="Proteomes" id="UP000323632">
    <property type="component" value="Unassembled WGS sequence"/>
</dbReference>
<feature type="domain" description="Putative beta-lactamase-inhibitor-like PepSY-like" evidence="1">
    <location>
        <begin position="58"/>
        <end position="141"/>
    </location>
</feature>
<protein>
    <recommendedName>
        <fullName evidence="1">Putative beta-lactamase-inhibitor-like PepSY-like domain-containing protein</fullName>
    </recommendedName>
</protein>
<reference evidence="2 3" key="1">
    <citation type="submission" date="2019-09" db="EMBL/GenBank/DDBJ databases">
        <title>Genome sequence and assembly of Taibaiella sp.</title>
        <authorList>
            <person name="Chhetri G."/>
        </authorList>
    </citation>
    <scope>NUCLEOTIDE SEQUENCE [LARGE SCALE GENOMIC DNA]</scope>
    <source>
        <strain evidence="2 3">KVB11</strain>
    </source>
</reference>
<dbReference type="RefSeq" id="WP_150032204.1">
    <property type="nucleotide sequence ID" value="NZ_VWSH01000002.1"/>
</dbReference>
<dbReference type="Gene3D" id="3.10.450.360">
    <property type="match status" value="1"/>
</dbReference>
<dbReference type="AlphaFoldDB" id="A0A5M6CH91"/>
<sequence length="145" mass="15909">MKKIIGMLGITLSLTLVIHAQEKKHAQVKPTQEAKAGFESKFPGATNVKWEKEDDMLEVNFKQGGKEMSALFETNGTLTETETEIAVTALPASASAYMKQHYAGKKVKEAAKIVKADGSVNYEAEVEKKDVLFDADGKFIKEAKD</sequence>
<dbReference type="InterPro" id="IPR021533">
    <property type="entry name" value="PepSY-like"/>
</dbReference>
<gene>
    <name evidence="2" type="ORF">F0919_07845</name>
</gene>
<name>A0A5M6CH91_9BACT</name>
<organism evidence="2 3">
    <name type="scientific">Taibaiella lutea</name>
    <dbReference type="NCBI Taxonomy" id="2608001"/>
    <lineage>
        <taxon>Bacteria</taxon>
        <taxon>Pseudomonadati</taxon>
        <taxon>Bacteroidota</taxon>
        <taxon>Chitinophagia</taxon>
        <taxon>Chitinophagales</taxon>
        <taxon>Chitinophagaceae</taxon>
        <taxon>Taibaiella</taxon>
    </lineage>
</organism>
<accession>A0A5M6CH91</accession>
<proteinExistence type="predicted"/>
<evidence type="ECO:0000259" key="1">
    <source>
        <dbReference type="Pfam" id="PF11396"/>
    </source>
</evidence>
<keyword evidence="3" id="KW-1185">Reference proteome</keyword>
<dbReference type="EMBL" id="VWSH01000002">
    <property type="protein sequence ID" value="KAA5534524.1"/>
    <property type="molecule type" value="Genomic_DNA"/>
</dbReference>
<evidence type="ECO:0000313" key="2">
    <source>
        <dbReference type="EMBL" id="KAA5534524.1"/>
    </source>
</evidence>